<dbReference type="SMART" id="SM01130">
    <property type="entry name" value="DHDPS"/>
    <property type="match status" value="1"/>
</dbReference>
<evidence type="ECO:0000256" key="15">
    <source>
        <dbReference type="PIRSR" id="PIRSR001365-2"/>
    </source>
</evidence>
<feature type="site" description="Part of a proton relay during catalysis" evidence="12">
    <location>
        <position position="45"/>
    </location>
</feature>
<dbReference type="SUPFAM" id="SSF51569">
    <property type="entry name" value="Aldolase"/>
    <property type="match status" value="1"/>
</dbReference>
<dbReference type="GO" id="GO:0019877">
    <property type="term" value="P:diaminopimelate biosynthetic process"/>
    <property type="evidence" value="ECO:0007669"/>
    <property type="project" value="UniProtKB-UniRule"/>
</dbReference>
<evidence type="ECO:0000256" key="14">
    <source>
        <dbReference type="PIRSR" id="PIRSR001365-1"/>
    </source>
</evidence>
<dbReference type="InterPro" id="IPR013785">
    <property type="entry name" value="Aldolase_TIM"/>
</dbReference>
<dbReference type="Pfam" id="PF00701">
    <property type="entry name" value="DHDPS"/>
    <property type="match status" value="1"/>
</dbReference>
<evidence type="ECO:0000256" key="1">
    <source>
        <dbReference type="ARBA" id="ARBA00003294"/>
    </source>
</evidence>
<evidence type="ECO:0000256" key="3">
    <source>
        <dbReference type="ARBA" id="ARBA00007592"/>
    </source>
</evidence>
<dbReference type="Proteomes" id="UP000199501">
    <property type="component" value="Unassembled WGS sequence"/>
</dbReference>
<proteinExistence type="inferred from homology"/>
<evidence type="ECO:0000313" key="17">
    <source>
        <dbReference type="Proteomes" id="UP000199501"/>
    </source>
</evidence>
<comment type="subcellular location">
    <subcellularLocation>
        <location evidence="12">Cytoplasm</location>
    </subcellularLocation>
</comment>
<dbReference type="PANTHER" id="PTHR12128">
    <property type="entry name" value="DIHYDRODIPICOLINATE SYNTHASE"/>
    <property type="match status" value="1"/>
</dbReference>
<dbReference type="GO" id="GO:0009089">
    <property type="term" value="P:lysine biosynthetic process via diaminopimelate"/>
    <property type="evidence" value="ECO:0007669"/>
    <property type="project" value="UniProtKB-UniRule"/>
</dbReference>
<dbReference type="GO" id="GO:0005737">
    <property type="term" value="C:cytoplasm"/>
    <property type="evidence" value="ECO:0007669"/>
    <property type="project" value="UniProtKB-SubCell"/>
</dbReference>
<feature type="active site" description="Schiff-base intermediate with substrate" evidence="12 14">
    <location>
        <position position="162"/>
    </location>
</feature>
<evidence type="ECO:0000256" key="6">
    <source>
        <dbReference type="ARBA" id="ARBA00022605"/>
    </source>
</evidence>
<comment type="catalytic activity">
    <reaction evidence="11 12">
        <text>L-aspartate 4-semialdehyde + pyruvate = (2S,4S)-4-hydroxy-2,3,4,5-tetrahydrodipicolinate + H2O + H(+)</text>
        <dbReference type="Rhea" id="RHEA:34171"/>
        <dbReference type="ChEBI" id="CHEBI:15361"/>
        <dbReference type="ChEBI" id="CHEBI:15377"/>
        <dbReference type="ChEBI" id="CHEBI:15378"/>
        <dbReference type="ChEBI" id="CHEBI:67139"/>
        <dbReference type="ChEBI" id="CHEBI:537519"/>
        <dbReference type="EC" id="4.3.3.7"/>
    </reaction>
</comment>
<comment type="caution">
    <text evidence="12">Was originally thought to be a dihydrodipicolinate synthase (DHDPS), catalyzing the condensation of (S)-aspartate-beta-semialdehyde [(S)-ASA] and pyruvate to dihydrodipicolinate (DHDP). However, it was shown in E.coli that the product of the enzymatic reaction is not dihydrodipicolinate but in fact (4S)-4-hydroxy-2,3,4,5-tetrahydro-(2S)-dipicolinic acid (HTPA), and that the consecutive dehydration reaction leading to DHDP is not spontaneous but catalyzed by DapB.</text>
</comment>
<name>A0A1G6J2B1_9PSEU</name>
<evidence type="ECO:0000256" key="8">
    <source>
        <dbReference type="ARBA" id="ARBA00023154"/>
    </source>
</evidence>
<evidence type="ECO:0000256" key="10">
    <source>
        <dbReference type="ARBA" id="ARBA00023270"/>
    </source>
</evidence>
<keyword evidence="8 12" id="KW-0457">Lysine biosynthesis</keyword>
<dbReference type="EC" id="4.3.3.7" evidence="4 12"/>
<dbReference type="EMBL" id="FMZZ01000001">
    <property type="protein sequence ID" value="SDC12928.1"/>
    <property type="molecule type" value="Genomic_DNA"/>
</dbReference>
<keyword evidence="10 12" id="KW-0704">Schiff base</keyword>
<dbReference type="InterPro" id="IPR002220">
    <property type="entry name" value="DapA-like"/>
</dbReference>
<comment type="caution">
    <text evidence="12">Lacks conserved residue(s) required for the propagation of feature annotation.</text>
</comment>
<evidence type="ECO:0000256" key="4">
    <source>
        <dbReference type="ARBA" id="ARBA00012086"/>
    </source>
</evidence>
<dbReference type="PANTHER" id="PTHR12128:SF66">
    <property type="entry name" value="4-HYDROXY-2-OXOGLUTARATE ALDOLASE, MITOCHONDRIAL"/>
    <property type="match status" value="1"/>
</dbReference>
<comment type="function">
    <text evidence="1 12">Catalyzes the condensation of (S)-aspartate-beta-semialdehyde [(S)-ASA] and pyruvate to 4-hydroxy-tetrahydrodipicolinate (HTPA).</text>
</comment>
<protein>
    <recommendedName>
        <fullName evidence="4 12">4-hydroxy-tetrahydrodipicolinate synthase</fullName>
        <shortName evidence="12">HTPA synthase</shortName>
        <ecNumber evidence="4 12">4.3.3.7</ecNumber>
    </recommendedName>
</protein>
<dbReference type="UniPathway" id="UPA00034">
    <property type="reaction ID" value="UER00017"/>
</dbReference>
<dbReference type="PRINTS" id="PR00146">
    <property type="entry name" value="DHPICSNTHASE"/>
</dbReference>
<dbReference type="STRING" id="1271860.SAMN05216174_101205"/>
<evidence type="ECO:0000256" key="11">
    <source>
        <dbReference type="ARBA" id="ARBA00047836"/>
    </source>
</evidence>
<evidence type="ECO:0000256" key="9">
    <source>
        <dbReference type="ARBA" id="ARBA00023239"/>
    </source>
</evidence>
<evidence type="ECO:0000256" key="5">
    <source>
        <dbReference type="ARBA" id="ARBA00022490"/>
    </source>
</evidence>
<evidence type="ECO:0000256" key="7">
    <source>
        <dbReference type="ARBA" id="ARBA00022915"/>
    </source>
</evidence>
<comment type="pathway">
    <text evidence="2 12">Amino-acid biosynthesis; L-lysine biosynthesis via DAP pathway; (S)-tetrahydrodipicolinate from L-aspartate: step 3/4.</text>
</comment>
<dbReference type="GO" id="GO:0008840">
    <property type="term" value="F:4-hydroxy-tetrahydrodipicolinate synthase activity"/>
    <property type="evidence" value="ECO:0007669"/>
    <property type="project" value="UniProtKB-UniRule"/>
</dbReference>
<keyword evidence="9 12" id="KW-0456">Lyase</keyword>
<dbReference type="HAMAP" id="MF_00418">
    <property type="entry name" value="DapA"/>
    <property type="match status" value="1"/>
</dbReference>
<evidence type="ECO:0000256" key="2">
    <source>
        <dbReference type="ARBA" id="ARBA00005120"/>
    </source>
</evidence>
<dbReference type="Gene3D" id="3.20.20.70">
    <property type="entry name" value="Aldolase class I"/>
    <property type="match status" value="1"/>
</dbReference>
<reference evidence="17" key="1">
    <citation type="submission" date="2016-10" db="EMBL/GenBank/DDBJ databases">
        <authorList>
            <person name="Varghese N."/>
            <person name="Submissions S."/>
        </authorList>
    </citation>
    <scope>NUCLEOTIDE SEQUENCE [LARGE SCALE GENOMIC DNA]</scope>
    <source>
        <strain evidence="17">IBRC-M 10403</strain>
    </source>
</reference>
<evidence type="ECO:0000313" key="16">
    <source>
        <dbReference type="EMBL" id="SDC12928.1"/>
    </source>
</evidence>
<accession>A0A1G6J2B1</accession>
<evidence type="ECO:0000256" key="13">
    <source>
        <dbReference type="PIRNR" id="PIRNR001365"/>
    </source>
</evidence>
<evidence type="ECO:0000256" key="12">
    <source>
        <dbReference type="HAMAP-Rule" id="MF_00418"/>
    </source>
</evidence>
<organism evidence="16 17">
    <name type="scientific">Actinokineospora iranica</name>
    <dbReference type="NCBI Taxonomy" id="1271860"/>
    <lineage>
        <taxon>Bacteria</taxon>
        <taxon>Bacillati</taxon>
        <taxon>Actinomycetota</taxon>
        <taxon>Actinomycetes</taxon>
        <taxon>Pseudonocardiales</taxon>
        <taxon>Pseudonocardiaceae</taxon>
        <taxon>Actinokineospora</taxon>
    </lineage>
</organism>
<dbReference type="OrthoDB" id="9782828at2"/>
<sequence>MLPSGVLVPLVTPFTPDDRVDRDAVARLAHEALTDGAAGLVALGTTAEAATLDTAERAAVLDVCRSVAREHNAPLVVGAGSNDTAATARALAALPSDIAAALVVVPPFTRPSVDGVVAHFRALGAASPVPLVVYNVPYRTGLTLDAGTVLRVAALPGVAATKHSVGAVDPDTVALLARRPAGFGVYAGDDILASPLLALGADGGILASAHVHTGRFADLVSAWHNGEVDRARAIGHRLAALSAALFAEPNPVVVKAVLHAQSRIGTPAVRLPLLPASPAATATAMVHVDRLAQD</sequence>
<keyword evidence="7 12" id="KW-0220">Diaminopimelate biosynthesis</keyword>
<feature type="active site" description="Proton donor/acceptor" evidence="12 14">
    <location>
        <position position="134"/>
    </location>
</feature>
<keyword evidence="5 12" id="KW-0963">Cytoplasm</keyword>
<gene>
    <name evidence="12" type="primary">dapA</name>
    <name evidence="16" type="ORF">SAMN05216174_101205</name>
</gene>
<comment type="similarity">
    <text evidence="3 12 13">Belongs to the DapA family.</text>
</comment>
<dbReference type="RefSeq" id="WP_091448672.1">
    <property type="nucleotide sequence ID" value="NZ_FMZZ01000001.1"/>
</dbReference>
<dbReference type="InterPro" id="IPR005263">
    <property type="entry name" value="DapA"/>
</dbReference>
<comment type="subunit">
    <text evidence="12">Homotetramer; dimer of dimers.</text>
</comment>
<feature type="binding site" evidence="12 15">
    <location>
        <position position="46"/>
    </location>
    <ligand>
        <name>pyruvate</name>
        <dbReference type="ChEBI" id="CHEBI:15361"/>
    </ligand>
</feature>
<dbReference type="PIRSF" id="PIRSF001365">
    <property type="entry name" value="DHDPS"/>
    <property type="match status" value="1"/>
</dbReference>
<feature type="binding site" evidence="12 15">
    <location>
        <position position="205"/>
    </location>
    <ligand>
        <name>pyruvate</name>
        <dbReference type="ChEBI" id="CHEBI:15361"/>
    </ligand>
</feature>
<keyword evidence="17" id="KW-1185">Reference proteome</keyword>
<dbReference type="AlphaFoldDB" id="A0A1G6J2B1"/>
<keyword evidence="6 12" id="KW-0028">Amino-acid biosynthesis</keyword>